<organism evidence="9 10">
    <name type="scientific">Microctonus aethiopoides</name>
    <dbReference type="NCBI Taxonomy" id="144406"/>
    <lineage>
        <taxon>Eukaryota</taxon>
        <taxon>Metazoa</taxon>
        <taxon>Ecdysozoa</taxon>
        <taxon>Arthropoda</taxon>
        <taxon>Hexapoda</taxon>
        <taxon>Insecta</taxon>
        <taxon>Pterygota</taxon>
        <taxon>Neoptera</taxon>
        <taxon>Endopterygota</taxon>
        <taxon>Hymenoptera</taxon>
        <taxon>Apocrita</taxon>
        <taxon>Ichneumonoidea</taxon>
        <taxon>Braconidae</taxon>
        <taxon>Euphorinae</taxon>
        <taxon>Microctonus</taxon>
    </lineage>
</organism>
<evidence type="ECO:0000256" key="4">
    <source>
        <dbReference type="ARBA" id="ARBA00022737"/>
    </source>
</evidence>
<reference evidence="9" key="2">
    <citation type="submission" date="2023-03" db="EMBL/GenBank/DDBJ databases">
        <authorList>
            <person name="Inwood S.N."/>
            <person name="Skelly J.G."/>
            <person name="Guhlin J."/>
            <person name="Harrop T.W.R."/>
            <person name="Goldson S.G."/>
            <person name="Dearden P.K."/>
        </authorList>
    </citation>
    <scope>NUCLEOTIDE SEQUENCE</scope>
    <source>
        <strain evidence="9">Irish</strain>
        <tissue evidence="9">Whole body</tissue>
    </source>
</reference>
<name>A0AA39CA85_9HYME</name>
<proteinExistence type="inferred from homology"/>
<evidence type="ECO:0000313" key="9">
    <source>
        <dbReference type="EMBL" id="KAK0160776.1"/>
    </source>
</evidence>
<feature type="repeat" description="WD" evidence="7">
    <location>
        <begin position="62"/>
        <end position="104"/>
    </location>
</feature>
<feature type="domain" description="Sof1-like protein" evidence="8">
    <location>
        <begin position="360"/>
        <end position="446"/>
    </location>
</feature>
<dbReference type="Gene3D" id="2.130.10.10">
    <property type="entry name" value="YVTN repeat-like/Quinoprotein amine dehydrogenase"/>
    <property type="match status" value="2"/>
</dbReference>
<evidence type="ECO:0000313" key="10">
    <source>
        <dbReference type="Proteomes" id="UP001168990"/>
    </source>
</evidence>
<feature type="repeat" description="WD" evidence="7">
    <location>
        <begin position="284"/>
        <end position="325"/>
    </location>
</feature>
<keyword evidence="5" id="KW-0539">Nucleus</keyword>
<keyword evidence="3 7" id="KW-0853">WD repeat</keyword>
<protein>
    <recommendedName>
        <fullName evidence="8">Sof1-like protein domain-containing protein</fullName>
    </recommendedName>
</protein>
<dbReference type="InterPro" id="IPR051733">
    <property type="entry name" value="WD_repeat_DCAF13/WDSOF1"/>
</dbReference>
<dbReference type="InterPro" id="IPR007287">
    <property type="entry name" value="Sof1"/>
</dbReference>
<keyword evidence="4" id="KW-0677">Repeat</keyword>
<dbReference type="FunFam" id="2.130.10.10:FF:000132">
    <property type="entry name" value="DDB1- and CUL4-associated factor 13"/>
    <property type="match status" value="1"/>
</dbReference>
<dbReference type="InterPro" id="IPR001680">
    <property type="entry name" value="WD40_rpt"/>
</dbReference>
<dbReference type="SMART" id="SM00320">
    <property type="entry name" value="WD40"/>
    <property type="match status" value="6"/>
</dbReference>
<evidence type="ECO:0000256" key="6">
    <source>
        <dbReference type="ARBA" id="ARBA00023274"/>
    </source>
</evidence>
<dbReference type="InterPro" id="IPR036322">
    <property type="entry name" value="WD40_repeat_dom_sf"/>
</dbReference>
<dbReference type="PROSITE" id="PS50294">
    <property type="entry name" value="WD_REPEATS_REGION"/>
    <property type="match status" value="3"/>
</dbReference>
<dbReference type="Proteomes" id="UP001168990">
    <property type="component" value="Unassembled WGS sequence"/>
</dbReference>
<keyword evidence="6" id="KW-0687">Ribonucleoprotein</keyword>
<dbReference type="AlphaFoldDB" id="A0AA39CA85"/>
<evidence type="ECO:0000256" key="3">
    <source>
        <dbReference type="ARBA" id="ARBA00022574"/>
    </source>
</evidence>
<keyword evidence="10" id="KW-1185">Reference proteome</keyword>
<feature type="repeat" description="WD" evidence="7">
    <location>
        <begin position="105"/>
        <end position="139"/>
    </location>
</feature>
<dbReference type="EMBL" id="JAQQBS010001423">
    <property type="protein sequence ID" value="KAK0160776.1"/>
    <property type="molecule type" value="Genomic_DNA"/>
</dbReference>
<dbReference type="InterPro" id="IPR015943">
    <property type="entry name" value="WD40/YVTN_repeat-like_dom_sf"/>
</dbReference>
<dbReference type="GO" id="GO:0032040">
    <property type="term" value="C:small-subunit processome"/>
    <property type="evidence" value="ECO:0007669"/>
    <property type="project" value="TreeGrafter"/>
</dbReference>
<evidence type="ECO:0000256" key="2">
    <source>
        <dbReference type="ARBA" id="ARBA00005649"/>
    </source>
</evidence>
<evidence type="ECO:0000256" key="1">
    <source>
        <dbReference type="ARBA" id="ARBA00004604"/>
    </source>
</evidence>
<dbReference type="Pfam" id="PF00400">
    <property type="entry name" value="WD40"/>
    <property type="match status" value="4"/>
</dbReference>
<evidence type="ECO:0000256" key="7">
    <source>
        <dbReference type="PROSITE-ProRule" id="PRU00221"/>
    </source>
</evidence>
<sequence>MKVKVLTRNPDDYLRETKRDIHKLPRNYDPVLHPFEAAREYTRALNAVKLDRVFAKPFIGCLEGHKDGVSSVCKHPERLSIFLSGAFDGEIKIWNLPQRTCEKTILAHDGIIRGITFAEETEHFISVGDDKTIKTWKINESINYDDNNEDDKDEPINTIISRNVITGITHHRNKPQFATCGEVCQLWEETRNEPIKTFKWGVDSLHDVKFNPVQTNLLAACASDRSIILYDTRDTGPLRKVVMKLRTNRMAWNPMEAYTFTCANEDYNLYTFDSRKLKTPVNVYMDHVGAVTDVDYSPTGKEFVSGSYDKSIRIYEVNKGHSREIYHTKRMQHLTNVAWSLDNKYILSGSDEMNIRMWKARASEKLGVLKPREKASLNYSEALKEKFSSHPQIRRIARHRQIPKHIYNAQAEMRTIRNKMKRKEANRRVHSRRGTVPFVSERARHVVREEK</sequence>
<comment type="similarity">
    <text evidence="2">Belongs to the WD repeat DCAF13/WDSOF1 family.</text>
</comment>
<gene>
    <name evidence="9" type="ORF">PV328_008146</name>
</gene>
<dbReference type="PANTHER" id="PTHR22851">
    <property type="entry name" value="U3 SMALL NUCLEOLAR RNA U3 SNORNA ASSOCIATED PROTEIN"/>
    <property type="match status" value="1"/>
</dbReference>
<dbReference type="Pfam" id="PF04158">
    <property type="entry name" value="Sof1"/>
    <property type="match status" value="1"/>
</dbReference>
<comment type="caution">
    <text evidence="9">The sequence shown here is derived from an EMBL/GenBank/DDBJ whole genome shotgun (WGS) entry which is preliminary data.</text>
</comment>
<dbReference type="PANTHER" id="PTHR22851:SF0">
    <property type="entry name" value="DDB1- AND CUL4-ASSOCIATED FACTOR 13"/>
    <property type="match status" value="1"/>
</dbReference>
<feature type="repeat" description="WD" evidence="7">
    <location>
        <begin position="327"/>
        <end position="368"/>
    </location>
</feature>
<dbReference type="PROSITE" id="PS50082">
    <property type="entry name" value="WD_REPEATS_2"/>
    <property type="match status" value="4"/>
</dbReference>
<dbReference type="FunFam" id="2.130.10.10:FF:000826">
    <property type="entry name" value="DDB1- and CUL4-associated factor 13"/>
    <property type="match status" value="1"/>
</dbReference>
<evidence type="ECO:0000259" key="8">
    <source>
        <dbReference type="Pfam" id="PF04158"/>
    </source>
</evidence>
<dbReference type="SUPFAM" id="SSF50978">
    <property type="entry name" value="WD40 repeat-like"/>
    <property type="match status" value="1"/>
</dbReference>
<accession>A0AA39CA85</accession>
<evidence type="ECO:0000256" key="5">
    <source>
        <dbReference type="ARBA" id="ARBA00023242"/>
    </source>
</evidence>
<dbReference type="GO" id="GO:0000462">
    <property type="term" value="P:maturation of SSU-rRNA from tricistronic rRNA transcript (SSU-rRNA, 5.8S rRNA, LSU-rRNA)"/>
    <property type="evidence" value="ECO:0007669"/>
    <property type="project" value="TreeGrafter"/>
</dbReference>
<reference evidence="9" key="1">
    <citation type="journal article" date="2023" name="bioRxiv">
        <title>Scaffold-level genome assemblies of two parasitoid biocontrol wasps reveal the parthenogenesis mechanism and an associated novel virus.</title>
        <authorList>
            <person name="Inwood S."/>
            <person name="Skelly J."/>
            <person name="Guhlin J."/>
            <person name="Harrop T."/>
            <person name="Goldson S."/>
            <person name="Dearden P."/>
        </authorList>
    </citation>
    <scope>NUCLEOTIDE SEQUENCE</scope>
    <source>
        <strain evidence="9">Irish</strain>
        <tissue evidence="9">Whole body</tissue>
    </source>
</reference>
<comment type="subcellular location">
    <subcellularLocation>
        <location evidence="1">Nucleus</location>
        <location evidence="1">Nucleolus</location>
    </subcellularLocation>
</comment>